<dbReference type="InParanoid" id="A0A286UC45"/>
<organism evidence="2 3">
    <name type="scientific">Pyrrhoderma noxium</name>
    <dbReference type="NCBI Taxonomy" id="2282107"/>
    <lineage>
        <taxon>Eukaryota</taxon>
        <taxon>Fungi</taxon>
        <taxon>Dikarya</taxon>
        <taxon>Basidiomycota</taxon>
        <taxon>Agaricomycotina</taxon>
        <taxon>Agaricomycetes</taxon>
        <taxon>Hymenochaetales</taxon>
        <taxon>Hymenochaetaceae</taxon>
        <taxon>Pyrrhoderma</taxon>
    </lineage>
</organism>
<feature type="region of interest" description="Disordered" evidence="1">
    <location>
        <begin position="81"/>
        <end position="212"/>
    </location>
</feature>
<feature type="compositionally biased region" description="Polar residues" evidence="1">
    <location>
        <begin position="201"/>
        <end position="212"/>
    </location>
</feature>
<evidence type="ECO:0000313" key="2">
    <source>
        <dbReference type="EMBL" id="PAV17094.1"/>
    </source>
</evidence>
<reference evidence="2 3" key="1">
    <citation type="journal article" date="2017" name="Mol. Ecol.">
        <title>Comparative and population genomic landscape of Phellinus noxius: A hypervariable fungus causing root rot in trees.</title>
        <authorList>
            <person name="Chung C.L."/>
            <person name="Lee T.J."/>
            <person name="Akiba M."/>
            <person name="Lee H.H."/>
            <person name="Kuo T.H."/>
            <person name="Liu D."/>
            <person name="Ke H.M."/>
            <person name="Yokoi T."/>
            <person name="Roa M.B."/>
            <person name="Lu M.J."/>
            <person name="Chang Y.Y."/>
            <person name="Ann P.J."/>
            <person name="Tsai J.N."/>
            <person name="Chen C.Y."/>
            <person name="Tzean S.S."/>
            <person name="Ota Y."/>
            <person name="Hattori T."/>
            <person name="Sahashi N."/>
            <person name="Liou R.F."/>
            <person name="Kikuchi T."/>
            <person name="Tsai I.J."/>
        </authorList>
    </citation>
    <scope>NUCLEOTIDE SEQUENCE [LARGE SCALE GENOMIC DNA]</scope>
    <source>
        <strain evidence="2 3">FFPRI411160</strain>
    </source>
</reference>
<sequence>MSAFAARRVFGQYSRLCARRQASVGSRVVARRGMASDAHKTTSSSSDLPWIIGAGAALAIGSAYILSPPAKKHAHAAAVTAAAPVEKALPPPEKVEPEPVIVKDDEGVEADVSQSEKQSFEADSPKDAKATEEVVTKAEPEETKPDAPTPYDEGAPGQTEEVHTEDKPEQKEKPTKRHGTLQGEGETGPTDLSVAREAAKSGSSPKEASGQA</sequence>
<dbReference type="STRING" id="2282107.A0A286UC45"/>
<dbReference type="Proteomes" id="UP000217199">
    <property type="component" value="Unassembled WGS sequence"/>
</dbReference>
<dbReference type="EMBL" id="NBII01000007">
    <property type="protein sequence ID" value="PAV17094.1"/>
    <property type="molecule type" value="Genomic_DNA"/>
</dbReference>
<evidence type="ECO:0000313" key="3">
    <source>
        <dbReference type="Proteomes" id="UP000217199"/>
    </source>
</evidence>
<protein>
    <submittedName>
        <fullName evidence="2">Uncharacterized protein</fullName>
    </submittedName>
</protein>
<gene>
    <name evidence="2" type="ORF">PNOK_0715800</name>
</gene>
<dbReference type="AlphaFoldDB" id="A0A286UC45"/>
<evidence type="ECO:0000256" key="1">
    <source>
        <dbReference type="SAM" id="MobiDB-lite"/>
    </source>
</evidence>
<dbReference type="OrthoDB" id="4590707at2759"/>
<name>A0A286UC45_9AGAM</name>
<accession>A0A286UC45</accession>
<feature type="compositionally biased region" description="Basic and acidic residues" evidence="1">
    <location>
        <begin position="160"/>
        <end position="173"/>
    </location>
</feature>
<comment type="caution">
    <text evidence="2">The sequence shown here is derived from an EMBL/GenBank/DDBJ whole genome shotgun (WGS) entry which is preliminary data.</text>
</comment>
<proteinExistence type="predicted"/>
<keyword evidence="3" id="KW-1185">Reference proteome</keyword>
<feature type="compositionally biased region" description="Basic and acidic residues" evidence="1">
    <location>
        <begin position="93"/>
        <end position="105"/>
    </location>
</feature>
<feature type="compositionally biased region" description="Basic and acidic residues" evidence="1">
    <location>
        <begin position="118"/>
        <end position="145"/>
    </location>
</feature>